<keyword evidence="4" id="KW-0732">Signal</keyword>
<dbReference type="Gene3D" id="3.10.200.10">
    <property type="entry name" value="Alpha carbonic anhydrase"/>
    <property type="match status" value="2"/>
</dbReference>
<dbReference type="SMART" id="SM01057">
    <property type="entry name" value="Carb_anhydrase"/>
    <property type="match status" value="1"/>
</dbReference>
<dbReference type="SUPFAM" id="SSF51069">
    <property type="entry name" value="Carbonic anhydrase"/>
    <property type="match status" value="2"/>
</dbReference>
<comment type="catalytic activity">
    <reaction evidence="4">
        <text>hydrogencarbonate + H(+) = CO2 + H2O</text>
        <dbReference type="Rhea" id="RHEA:10748"/>
        <dbReference type="ChEBI" id="CHEBI:15377"/>
        <dbReference type="ChEBI" id="CHEBI:15378"/>
        <dbReference type="ChEBI" id="CHEBI:16526"/>
        <dbReference type="ChEBI" id="CHEBI:17544"/>
        <dbReference type="EC" id="4.2.1.1"/>
    </reaction>
</comment>
<organism evidence="6">
    <name type="scientific">Paracentrotus lividus</name>
    <name type="common">Common sea urchin</name>
    <dbReference type="NCBI Taxonomy" id="7656"/>
    <lineage>
        <taxon>Eukaryota</taxon>
        <taxon>Metazoa</taxon>
        <taxon>Echinodermata</taxon>
        <taxon>Eleutherozoa</taxon>
        <taxon>Echinozoa</taxon>
        <taxon>Echinoidea</taxon>
        <taxon>Euechinoidea</taxon>
        <taxon>Echinacea</taxon>
        <taxon>Camarodonta</taxon>
        <taxon>Echinidea</taxon>
        <taxon>Echinidae</taxon>
        <taxon>Paracentrotus</taxon>
    </lineage>
</organism>
<evidence type="ECO:0000256" key="1">
    <source>
        <dbReference type="ARBA" id="ARBA00010718"/>
    </source>
</evidence>
<reference evidence="6" key="1">
    <citation type="journal article" date="2016" name="Mar. Biotechnol.">
        <title>Characterization of an Alpha Type Carbonic Anhydrase from Paracentrotus lividus Sea Urchin Embryos.</title>
        <authorList>
            <person name="Karakostis K."/>
            <person name="Costa C."/>
            <person name="Zito F."/>
            <person name="Brummer F."/>
            <person name="Matranga V."/>
        </authorList>
    </citation>
    <scope>NUCLEOTIDE SEQUENCE</scope>
    <source>
        <tissue evidence="6">Dev_stage</tissue>
    </source>
</reference>
<evidence type="ECO:0000259" key="5">
    <source>
        <dbReference type="PROSITE" id="PS51144"/>
    </source>
</evidence>
<dbReference type="PROSITE" id="PS00162">
    <property type="entry name" value="ALPHA_CA_1"/>
    <property type="match status" value="1"/>
</dbReference>
<dbReference type="GO" id="GO:0004089">
    <property type="term" value="F:carbonate dehydratase activity"/>
    <property type="evidence" value="ECO:0007669"/>
    <property type="project" value="UniProtKB-UniRule"/>
</dbReference>
<dbReference type="InterPro" id="IPR001148">
    <property type="entry name" value="CA_dom"/>
</dbReference>
<evidence type="ECO:0000256" key="3">
    <source>
        <dbReference type="ARBA" id="ARBA00022833"/>
    </source>
</evidence>
<proteinExistence type="evidence at transcript level"/>
<dbReference type="GO" id="GO:0008270">
    <property type="term" value="F:zinc ion binding"/>
    <property type="evidence" value="ECO:0007669"/>
    <property type="project" value="UniProtKB-UniRule"/>
</dbReference>
<dbReference type="Pfam" id="PF00194">
    <property type="entry name" value="Carb_anhydrase"/>
    <property type="match status" value="1"/>
</dbReference>
<evidence type="ECO:0000313" key="6">
    <source>
        <dbReference type="EMBL" id="CDG49295.1"/>
    </source>
</evidence>
<dbReference type="EMBL" id="HG422057">
    <property type="protein sequence ID" value="CDG49295.1"/>
    <property type="molecule type" value="mRNA"/>
</dbReference>
<keyword evidence="3 4" id="KW-0862">Zinc</keyword>
<dbReference type="PROSITE" id="PS51144">
    <property type="entry name" value="ALPHA_CA_2"/>
    <property type="match status" value="1"/>
</dbReference>
<dbReference type="InterPro" id="IPR023561">
    <property type="entry name" value="Carbonic_anhydrase_a-class"/>
</dbReference>
<comment type="similarity">
    <text evidence="1 4">Belongs to the alpha-carbonic anhydrase family.</text>
</comment>
<comment type="cofactor">
    <cofactor evidence="4">
        <name>Zn(2+)</name>
        <dbReference type="ChEBI" id="CHEBI:29105"/>
    </cofactor>
</comment>
<feature type="domain" description="Alpha-carbonic anhydrase" evidence="5">
    <location>
        <begin position="22"/>
        <end position="406"/>
    </location>
</feature>
<dbReference type="BRENDA" id="4.2.1.1">
    <property type="organism ID" value="4528"/>
</dbReference>
<keyword evidence="4" id="KW-0456">Lyase</keyword>
<accession>A0A193PYR8</accession>
<name>A0A193PYR8_PARLI</name>
<dbReference type="SMR" id="A0A193PYR8"/>
<evidence type="ECO:0000256" key="2">
    <source>
        <dbReference type="ARBA" id="ARBA00022723"/>
    </source>
</evidence>
<dbReference type="InterPro" id="IPR036398">
    <property type="entry name" value="CA_dom_sf"/>
</dbReference>
<feature type="chain" id="PRO_5025096677" description="Carbonic anhydrase" evidence="4">
    <location>
        <begin position="22"/>
        <end position="447"/>
    </location>
</feature>
<dbReference type="PANTHER" id="PTHR18952:SF278">
    <property type="entry name" value="CARBONIC ANHYDRASE"/>
    <property type="match status" value="1"/>
</dbReference>
<sequence length="447" mass="48475">MNAYILLSLTTLTVLYQECLGAHWHYHNHGPLGPANWPSIPGSQCGGRKQSPINIQTRDVVQADLGEFVFDGLQSNFGPQVGGHPGRGFNWGGHGGNGNGAGGGGGGGGGGAGAGGGGNGWAGWGSWWGGNGWGIHNEHQNWANPFGNLRSGPPKPTINPNMPFGLHGGQRMFVTDNNARNSPSPRGLHGYNSAPTTRVEVSNDGHTLKVSTENMYVLRGGGLPFDAKPAQLHFHWGTTPERGSEHTVDNMAYSAEVHLVHYNTKYRNIGEALKQPDGLAVLGFFIQATDIDNTAYDAILDYTAGVKRKGTKVEYYAHLPLRDMLPADMSCFYRYNGSLTTPKCWESVTWSVGCNPIHLSHNQLDMFRELYMGFFMEPNGQLEVLNIEDNFRPPQPLNDRQVLRNGFPGTSVVNPGMGYSANRSANLVSANLFLLLSVLMAFVCRLL</sequence>
<gene>
    <name evidence="6" type="primary">Ca</name>
</gene>
<comment type="function">
    <text evidence="4">Reversible hydration of carbon dioxide.</text>
</comment>
<feature type="signal peptide" evidence="4">
    <location>
        <begin position="1"/>
        <end position="21"/>
    </location>
</feature>
<dbReference type="EC" id="4.2.1.1" evidence="4"/>
<dbReference type="AlphaFoldDB" id="A0A193PYR8"/>
<dbReference type="PANTHER" id="PTHR18952">
    <property type="entry name" value="CARBONIC ANHYDRASE"/>
    <property type="match status" value="1"/>
</dbReference>
<keyword evidence="2 4" id="KW-0479">Metal-binding</keyword>
<dbReference type="InterPro" id="IPR018338">
    <property type="entry name" value="Carbonic_anhydrase_a-class_CS"/>
</dbReference>
<protein>
    <recommendedName>
        <fullName evidence="4">Carbonic anhydrase</fullName>
        <ecNumber evidence="4">4.2.1.1</ecNumber>
    </recommendedName>
</protein>
<dbReference type="GO" id="GO:0005886">
    <property type="term" value="C:plasma membrane"/>
    <property type="evidence" value="ECO:0007669"/>
    <property type="project" value="TreeGrafter"/>
</dbReference>
<evidence type="ECO:0000256" key="4">
    <source>
        <dbReference type="RuleBase" id="RU367011"/>
    </source>
</evidence>